<sequence length="12" mass="1257">DGKPTTSVPWGL</sequence>
<comment type="caution">
    <text evidence="1">The sequence shown here is derived from an EMBL/GenBank/DDBJ whole genome shotgun (WGS) entry which is preliminary data.</text>
</comment>
<accession>A0A392W5E2</accession>
<feature type="non-terminal residue" evidence="1">
    <location>
        <position position="1"/>
    </location>
</feature>
<proteinExistence type="predicted"/>
<name>A0A392W5E2_9FABA</name>
<dbReference type="EMBL" id="LXQA011391992">
    <property type="protein sequence ID" value="MCI95616.1"/>
    <property type="molecule type" value="Genomic_DNA"/>
</dbReference>
<protein>
    <submittedName>
        <fullName evidence="1">Uncharacterized protein</fullName>
    </submittedName>
</protein>
<organism evidence="1 2">
    <name type="scientific">Trifolium medium</name>
    <dbReference type="NCBI Taxonomy" id="97028"/>
    <lineage>
        <taxon>Eukaryota</taxon>
        <taxon>Viridiplantae</taxon>
        <taxon>Streptophyta</taxon>
        <taxon>Embryophyta</taxon>
        <taxon>Tracheophyta</taxon>
        <taxon>Spermatophyta</taxon>
        <taxon>Magnoliopsida</taxon>
        <taxon>eudicotyledons</taxon>
        <taxon>Gunneridae</taxon>
        <taxon>Pentapetalae</taxon>
        <taxon>rosids</taxon>
        <taxon>fabids</taxon>
        <taxon>Fabales</taxon>
        <taxon>Fabaceae</taxon>
        <taxon>Papilionoideae</taxon>
        <taxon>50 kb inversion clade</taxon>
        <taxon>NPAAA clade</taxon>
        <taxon>Hologalegina</taxon>
        <taxon>IRL clade</taxon>
        <taxon>Trifolieae</taxon>
        <taxon>Trifolium</taxon>
    </lineage>
</organism>
<evidence type="ECO:0000313" key="1">
    <source>
        <dbReference type="EMBL" id="MCI95616.1"/>
    </source>
</evidence>
<evidence type="ECO:0000313" key="2">
    <source>
        <dbReference type="Proteomes" id="UP000265520"/>
    </source>
</evidence>
<dbReference type="Proteomes" id="UP000265520">
    <property type="component" value="Unassembled WGS sequence"/>
</dbReference>
<reference evidence="1 2" key="1">
    <citation type="journal article" date="2018" name="Front. Plant Sci.">
        <title>Red Clover (Trifolium pratense) and Zigzag Clover (T. medium) - A Picture of Genomic Similarities and Differences.</title>
        <authorList>
            <person name="Dluhosova J."/>
            <person name="Istvanek J."/>
            <person name="Nedelnik J."/>
            <person name="Repkova J."/>
        </authorList>
    </citation>
    <scope>NUCLEOTIDE SEQUENCE [LARGE SCALE GENOMIC DNA]</scope>
    <source>
        <strain evidence="2">cv. 10/8</strain>
        <tissue evidence="1">Leaf</tissue>
    </source>
</reference>
<keyword evidence="2" id="KW-1185">Reference proteome</keyword>